<comment type="similarity">
    <text evidence="1">Belongs to the AHA1 family.</text>
</comment>
<comment type="caution">
    <text evidence="3">The sequence shown here is derived from an EMBL/GenBank/DDBJ whole genome shotgun (WGS) entry which is preliminary data.</text>
</comment>
<reference evidence="3 4" key="1">
    <citation type="submission" date="2020-08" db="EMBL/GenBank/DDBJ databases">
        <title>Sequencing the genomes of 1000 actinobacteria strains.</title>
        <authorList>
            <person name="Klenk H.-P."/>
        </authorList>
    </citation>
    <scope>NUCLEOTIDE SEQUENCE [LARGE SCALE GENOMIC DNA]</scope>
    <source>
        <strain evidence="3 4">DSM 28967</strain>
    </source>
</reference>
<evidence type="ECO:0000313" key="4">
    <source>
        <dbReference type="Proteomes" id="UP000549971"/>
    </source>
</evidence>
<dbReference type="EMBL" id="JACHMY010000001">
    <property type="protein sequence ID" value="MBB5838694.1"/>
    <property type="molecule type" value="Genomic_DNA"/>
</dbReference>
<sequence>MTYQLHRTFTATPAQLFRFFTEPTPFSQWFVVPGFRTEQVHINAHPGGTAQAVMVAEDGSTEIPFTVGYGAVEPPRRVVLHPSANEEVTITLADAPDGTVLTYAYAGPATSPADRSAVEAMLDQIARHTT</sequence>
<dbReference type="Gene3D" id="3.30.530.20">
    <property type="match status" value="1"/>
</dbReference>
<evidence type="ECO:0000259" key="2">
    <source>
        <dbReference type="Pfam" id="PF08327"/>
    </source>
</evidence>
<evidence type="ECO:0000313" key="3">
    <source>
        <dbReference type="EMBL" id="MBB5838694.1"/>
    </source>
</evidence>
<dbReference type="CDD" id="cd07814">
    <property type="entry name" value="SRPBCC_CalC_Aha1-like"/>
    <property type="match status" value="1"/>
</dbReference>
<dbReference type="Proteomes" id="UP000549971">
    <property type="component" value="Unassembled WGS sequence"/>
</dbReference>
<gene>
    <name evidence="3" type="ORF">HDA39_005428</name>
</gene>
<keyword evidence="4" id="KW-1185">Reference proteome</keyword>
<organism evidence="3 4">
    <name type="scientific">Kribbella italica</name>
    <dbReference type="NCBI Taxonomy" id="1540520"/>
    <lineage>
        <taxon>Bacteria</taxon>
        <taxon>Bacillati</taxon>
        <taxon>Actinomycetota</taxon>
        <taxon>Actinomycetes</taxon>
        <taxon>Propionibacteriales</taxon>
        <taxon>Kribbellaceae</taxon>
        <taxon>Kribbella</taxon>
    </lineage>
</organism>
<accession>A0A7W9MWB1</accession>
<proteinExistence type="inferred from homology"/>
<dbReference type="RefSeq" id="WP_184799732.1">
    <property type="nucleotide sequence ID" value="NZ_JACHMY010000001.1"/>
</dbReference>
<protein>
    <submittedName>
        <fullName evidence="3">Uncharacterized protein YndB with AHSA1/START domain</fullName>
    </submittedName>
</protein>
<feature type="domain" description="Activator of Hsp90 ATPase homologue 1/2-like C-terminal" evidence="2">
    <location>
        <begin position="11"/>
        <end position="119"/>
    </location>
</feature>
<evidence type="ECO:0000256" key="1">
    <source>
        <dbReference type="ARBA" id="ARBA00006817"/>
    </source>
</evidence>
<dbReference type="AlphaFoldDB" id="A0A7W9MWB1"/>
<dbReference type="InterPro" id="IPR013538">
    <property type="entry name" value="ASHA1/2-like_C"/>
</dbReference>
<dbReference type="SUPFAM" id="SSF55961">
    <property type="entry name" value="Bet v1-like"/>
    <property type="match status" value="1"/>
</dbReference>
<dbReference type="InterPro" id="IPR023393">
    <property type="entry name" value="START-like_dom_sf"/>
</dbReference>
<name>A0A7W9MWB1_9ACTN</name>
<dbReference type="Pfam" id="PF08327">
    <property type="entry name" value="AHSA1"/>
    <property type="match status" value="1"/>
</dbReference>